<feature type="compositionally biased region" description="Basic and acidic residues" evidence="1">
    <location>
        <begin position="1"/>
        <end position="14"/>
    </location>
</feature>
<keyword evidence="4" id="KW-1185">Reference proteome</keyword>
<dbReference type="AlphaFoldDB" id="A0A0G4LX57"/>
<dbReference type="EMBL" id="CVQH01020251">
    <property type="protein sequence ID" value="CRK26641.1"/>
    <property type="molecule type" value="Genomic_DNA"/>
</dbReference>
<evidence type="ECO:0000313" key="4">
    <source>
        <dbReference type="Proteomes" id="UP000044602"/>
    </source>
</evidence>
<reference evidence="3" key="2">
    <citation type="journal article" date="2021" name="Mol. Plant Pathol.">
        <title>A 20-kb lineage-specific genomic region tames virulence in pathogenic amphidiploid Verticillium longisporum.</title>
        <authorList>
            <person name="Harting R."/>
            <person name="Starke J."/>
            <person name="Kusch H."/>
            <person name="Poggeler S."/>
            <person name="Maurus I."/>
            <person name="Schluter R."/>
            <person name="Landesfeind M."/>
            <person name="Bulla I."/>
            <person name="Nowrousian M."/>
            <person name="de Jonge R."/>
            <person name="Stahlhut G."/>
            <person name="Hoff K.J."/>
            <person name="Asshauer K.P."/>
            <person name="Thurmer A."/>
            <person name="Stanke M."/>
            <person name="Daniel R."/>
            <person name="Morgenstern B."/>
            <person name="Thomma B.P.H.J."/>
            <person name="Kronstad J.W."/>
            <person name="Braus-Stromeyer S.A."/>
            <person name="Braus G.H."/>
        </authorList>
    </citation>
    <scope>NUCLEOTIDE SEQUENCE</scope>
    <source>
        <strain evidence="3">Vl32</strain>
    </source>
</reference>
<evidence type="ECO:0000313" key="3">
    <source>
        <dbReference type="EMBL" id="KAG7142786.1"/>
    </source>
</evidence>
<reference evidence="2 4" key="1">
    <citation type="submission" date="2015-05" db="EMBL/GenBank/DDBJ databases">
        <authorList>
            <person name="Wang D.B."/>
            <person name="Wang M."/>
        </authorList>
    </citation>
    <scope>NUCLEOTIDE SEQUENCE [LARGE SCALE GENOMIC DNA]</scope>
    <source>
        <strain evidence="2">VL1</strain>
    </source>
</reference>
<feature type="compositionally biased region" description="Polar residues" evidence="1">
    <location>
        <begin position="38"/>
        <end position="49"/>
    </location>
</feature>
<dbReference type="Proteomes" id="UP000044602">
    <property type="component" value="Unassembled WGS sequence"/>
</dbReference>
<evidence type="ECO:0000313" key="2">
    <source>
        <dbReference type="EMBL" id="CRK26641.1"/>
    </source>
</evidence>
<evidence type="ECO:0000256" key="1">
    <source>
        <dbReference type="SAM" id="MobiDB-lite"/>
    </source>
</evidence>
<feature type="region of interest" description="Disordered" evidence="1">
    <location>
        <begin position="1"/>
        <end position="66"/>
    </location>
</feature>
<sequence length="66" mass="7139">MPEGRQSPEPERQSGKQQQSPPGSGQGTDNADNKEQVNADQLQNLSSNPKGALDDALKDKFSKTEK</sequence>
<accession>A0A0G4LX57</accession>
<name>A0A0G4LX57_VERLO</name>
<dbReference type="Proteomes" id="UP000689129">
    <property type="component" value="Unassembled WGS sequence"/>
</dbReference>
<gene>
    <name evidence="2" type="ORF">BN1708_014609</name>
    <name evidence="3" type="ORF">HYQ45_000879</name>
</gene>
<dbReference type="STRING" id="100787.A0A0G4LX57"/>
<organism evidence="2 4">
    <name type="scientific">Verticillium longisporum</name>
    <name type="common">Verticillium dahliae var. longisporum</name>
    <dbReference type="NCBI Taxonomy" id="100787"/>
    <lineage>
        <taxon>Eukaryota</taxon>
        <taxon>Fungi</taxon>
        <taxon>Dikarya</taxon>
        <taxon>Ascomycota</taxon>
        <taxon>Pezizomycotina</taxon>
        <taxon>Sordariomycetes</taxon>
        <taxon>Hypocreomycetidae</taxon>
        <taxon>Glomerellales</taxon>
        <taxon>Plectosphaerellaceae</taxon>
        <taxon>Verticillium</taxon>
    </lineage>
</organism>
<dbReference type="EMBL" id="JAEMWZ010000013">
    <property type="protein sequence ID" value="KAG7142786.1"/>
    <property type="molecule type" value="Genomic_DNA"/>
</dbReference>
<proteinExistence type="predicted"/>
<dbReference type="OrthoDB" id="5375886at2759"/>
<feature type="compositionally biased region" description="Basic and acidic residues" evidence="1">
    <location>
        <begin position="52"/>
        <end position="66"/>
    </location>
</feature>
<protein>
    <submittedName>
        <fullName evidence="2">Uncharacterized protein</fullName>
    </submittedName>
</protein>